<dbReference type="InterPro" id="IPR008949">
    <property type="entry name" value="Isoprenoid_synthase_dom_sf"/>
</dbReference>
<dbReference type="RefSeq" id="WP_151667852.1">
    <property type="nucleotide sequence ID" value="NZ_WBVO01000009.1"/>
</dbReference>
<evidence type="ECO:0000313" key="1">
    <source>
        <dbReference type="EMBL" id="KAB2808038.1"/>
    </source>
</evidence>
<comment type="caution">
    <text evidence="1">The sequence shown here is derived from an EMBL/GenBank/DDBJ whole genome shotgun (WGS) entry which is preliminary data.</text>
</comment>
<protein>
    <submittedName>
        <fullName evidence="1">Class 1 isoprenoid biosynthesis enzyme</fullName>
    </submittedName>
</protein>
<gene>
    <name evidence="1" type="ORF">F8C67_10730</name>
</gene>
<dbReference type="OrthoDB" id="658381at2"/>
<proteinExistence type="predicted"/>
<reference evidence="1 2" key="1">
    <citation type="submission" date="2019-09" db="EMBL/GenBank/DDBJ databases">
        <title>Genomes of family Cryomorphaceae.</title>
        <authorList>
            <person name="Bowman J.P."/>
        </authorList>
    </citation>
    <scope>NUCLEOTIDE SEQUENCE [LARGE SCALE GENOMIC DNA]</scope>
    <source>
        <strain evidence="1 2">LMG 25704</strain>
    </source>
</reference>
<evidence type="ECO:0000313" key="2">
    <source>
        <dbReference type="Proteomes" id="UP000468650"/>
    </source>
</evidence>
<name>A0A6N6RJT0_9FLAO</name>
<dbReference type="EMBL" id="WBVO01000009">
    <property type="protein sequence ID" value="KAB2808038.1"/>
    <property type="molecule type" value="Genomic_DNA"/>
</dbReference>
<dbReference type="CDD" id="cd00385">
    <property type="entry name" value="Isoprenoid_Biosyn_C1"/>
    <property type="match status" value="1"/>
</dbReference>
<dbReference type="Proteomes" id="UP000468650">
    <property type="component" value="Unassembled WGS sequence"/>
</dbReference>
<dbReference type="AlphaFoldDB" id="A0A6N6RJT0"/>
<accession>A0A6N6RJT0</accession>
<sequence>MSSPIQTGYLQVGIEFFRLAREIVFGTRKANRRTVEELNTHLKSVGSNLLTDQERKRIAAYVAQNSIVNLHTRLLHGVPVLKRDQKYGAYFGAFTPFMDDAMDDGRKTYREVIDEVEASPELHPSLAYLWRPVKEILDTNETFHRFYQDTIVAQNESVSQNESTPLTFEELVKITEKKGGSSTLLYRSIATHELYPEEERALHALGGVYQLLNDIFDFYKDTQSGQQTIVTNRPDFFFIRELLDEKVREFLHLFDEIPASRRGKKRALASISIILARGFVACDQYQRLQRDSRFLVVRGRERKELIVDMEKPQNLLKSLSYAARIRKISTDN</sequence>
<dbReference type="SUPFAM" id="SSF48576">
    <property type="entry name" value="Terpenoid synthases"/>
    <property type="match status" value="1"/>
</dbReference>
<organism evidence="1 2">
    <name type="scientific">Phaeocystidibacter luteus</name>
    <dbReference type="NCBI Taxonomy" id="911197"/>
    <lineage>
        <taxon>Bacteria</taxon>
        <taxon>Pseudomonadati</taxon>
        <taxon>Bacteroidota</taxon>
        <taxon>Flavobacteriia</taxon>
        <taxon>Flavobacteriales</taxon>
        <taxon>Phaeocystidibacteraceae</taxon>
        <taxon>Phaeocystidibacter</taxon>
    </lineage>
</organism>
<keyword evidence="2" id="KW-1185">Reference proteome</keyword>